<reference evidence="7 8" key="1">
    <citation type="submission" date="2023-03" db="EMBL/GenBank/DDBJ databases">
        <title>Complete genome sequence of Tepidibacter sp. SWIR-1, isolated from a deep-sea hydrothermal vent.</title>
        <authorList>
            <person name="Li X."/>
        </authorList>
    </citation>
    <scope>NUCLEOTIDE SEQUENCE [LARGE SCALE GENOMIC DNA]</scope>
    <source>
        <strain evidence="7 8">SWIR-1</strain>
    </source>
</reference>
<keyword evidence="1 7" id="KW-0808">Transferase</keyword>
<keyword evidence="4" id="KW-0067">ATP-binding</keyword>
<dbReference type="GO" id="GO:0004788">
    <property type="term" value="F:thiamine diphosphokinase activity"/>
    <property type="evidence" value="ECO:0007669"/>
    <property type="project" value="UniProtKB-EC"/>
</dbReference>
<proteinExistence type="predicted"/>
<sequence length="211" mass="23421">MKSLIIANGSISNYDFYKDIIDQYDCIICADGASNHAYNMNINPDIIIGDLDSIDDKVKKHFIDKNIRFNEFPSKKDKTDTEICIDYAIHIGSKEIDFIGVLGTRMDHSLANINLLYSLLKRGIKASVINENNEIHITDDKIQIAGNKGDIVSVIPIHSDVLGVTLKGLEYPLENFDLGFATSRGISNILVDDKCEVSIKSGCVLVIKARD</sequence>
<dbReference type="InterPro" id="IPR007371">
    <property type="entry name" value="TPK_catalytic"/>
</dbReference>
<dbReference type="Proteomes" id="UP001222800">
    <property type="component" value="Chromosome"/>
</dbReference>
<dbReference type="Pfam" id="PF04265">
    <property type="entry name" value="TPK_B1_binding"/>
    <property type="match status" value="1"/>
</dbReference>
<dbReference type="InterPro" id="IPR036759">
    <property type="entry name" value="TPK_catalytic_sf"/>
</dbReference>
<evidence type="ECO:0000256" key="4">
    <source>
        <dbReference type="ARBA" id="ARBA00022840"/>
    </source>
</evidence>
<evidence type="ECO:0000259" key="6">
    <source>
        <dbReference type="SMART" id="SM00983"/>
    </source>
</evidence>
<dbReference type="SUPFAM" id="SSF63999">
    <property type="entry name" value="Thiamin pyrophosphokinase, catalytic domain"/>
    <property type="match status" value="1"/>
</dbReference>
<keyword evidence="3" id="KW-0418">Kinase</keyword>
<feature type="domain" description="Thiamin pyrophosphokinase thiamin-binding" evidence="6">
    <location>
        <begin position="146"/>
        <end position="205"/>
    </location>
</feature>
<dbReference type="PANTHER" id="PTHR41299:SF1">
    <property type="entry name" value="THIAMINE PYROPHOSPHOKINASE"/>
    <property type="match status" value="1"/>
</dbReference>
<keyword evidence="8" id="KW-1185">Reference proteome</keyword>
<organism evidence="7 8">
    <name type="scientific">Tepidibacter hydrothermalis</name>
    <dbReference type="NCBI Taxonomy" id="3036126"/>
    <lineage>
        <taxon>Bacteria</taxon>
        <taxon>Bacillati</taxon>
        <taxon>Bacillota</taxon>
        <taxon>Clostridia</taxon>
        <taxon>Peptostreptococcales</taxon>
        <taxon>Peptostreptococcaceae</taxon>
        <taxon>Tepidibacter</taxon>
    </lineage>
</organism>
<dbReference type="Gene3D" id="3.40.50.10240">
    <property type="entry name" value="Thiamin pyrophosphokinase, catalytic domain"/>
    <property type="match status" value="1"/>
</dbReference>
<accession>A0ABY8E875</accession>
<dbReference type="Pfam" id="PF04263">
    <property type="entry name" value="TPK_catalytic"/>
    <property type="match status" value="1"/>
</dbReference>
<evidence type="ECO:0000256" key="3">
    <source>
        <dbReference type="ARBA" id="ARBA00022777"/>
    </source>
</evidence>
<dbReference type="EC" id="2.7.6.2" evidence="5"/>
<dbReference type="RefSeq" id="WP_277731014.1">
    <property type="nucleotide sequence ID" value="NZ_CP120733.1"/>
</dbReference>
<dbReference type="InterPro" id="IPR006282">
    <property type="entry name" value="Thi_PPkinase"/>
</dbReference>
<evidence type="ECO:0000256" key="2">
    <source>
        <dbReference type="ARBA" id="ARBA00022741"/>
    </source>
</evidence>
<evidence type="ECO:0000313" key="8">
    <source>
        <dbReference type="Proteomes" id="UP001222800"/>
    </source>
</evidence>
<gene>
    <name evidence="7" type="ORF">P4S50_11925</name>
</gene>
<dbReference type="EMBL" id="CP120733">
    <property type="protein sequence ID" value="WFD09093.1"/>
    <property type="molecule type" value="Genomic_DNA"/>
</dbReference>
<dbReference type="SMART" id="SM00983">
    <property type="entry name" value="TPK_B1_binding"/>
    <property type="match status" value="1"/>
</dbReference>
<dbReference type="SUPFAM" id="SSF63862">
    <property type="entry name" value="Thiamin pyrophosphokinase, substrate-binding domain"/>
    <property type="match status" value="1"/>
</dbReference>
<evidence type="ECO:0000256" key="1">
    <source>
        <dbReference type="ARBA" id="ARBA00022679"/>
    </source>
</evidence>
<dbReference type="InterPro" id="IPR007373">
    <property type="entry name" value="Thiamin_PyroPKinase_B1-bd"/>
</dbReference>
<keyword evidence="2" id="KW-0547">Nucleotide-binding</keyword>
<name>A0ABY8E875_9FIRM</name>
<evidence type="ECO:0000313" key="7">
    <source>
        <dbReference type="EMBL" id="WFD09093.1"/>
    </source>
</evidence>
<dbReference type="PANTHER" id="PTHR41299">
    <property type="entry name" value="THIAMINE PYROPHOSPHOKINASE"/>
    <property type="match status" value="1"/>
</dbReference>
<dbReference type="InterPro" id="IPR036371">
    <property type="entry name" value="TPK_B1-bd_sf"/>
</dbReference>
<dbReference type="NCBIfam" id="TIGR01378">
    <property type="entry name" value="thi_PPkinase"/>
    <property type="match status" value="1"/>
</dbReference>
<dbReference type="CDD" id="cd07995">
    <property type="entry name" value="TPK"/>
    <property type="match status" value="1"/>
</dbReference>
<dbReference type="InterPro" id="IPR053149">
    <property type="entry name" value="TPK"/>
</dbReference>
<evidence type="ECO:0000256" key="5">
    <source>
        <dbReference type="NCBIfam" id="TIGR01378"/>
    </source>
</evidence>
<protein>
    <recommendedName>
        <fullName evidence="5">Thiamine diphosphokinase</fullName>
        <ecNumber evidence="5">2.7.6.2</ecNumber>
    </recommendedName>
</protein>